<accession>A0A2A6CBG1</accession>
<dbReference type="EnsemblMetazoa" id="PPA17180.1">
    <property type="protein sequence ID" value="PPA17180.1"/>
    <property type="gene ID" value="WBGene00106734"/>
</dbReference>
<reference evidence="2" key="2">
    <citation type="submission" date="2022-06" db="UniProtKB">
        <authorList>
            <consortium name="EnsemblMetazoa"/>
        </authorList>
    </citation>
    <scope>IDENTIFICATION</scope>
    <source>
        <strain evidence="2">PS312</strain>
    </source>
</reference>
<proteinExistence type="predicted"/>
<keyword evidence="3" id="KW-1185">Reference proteome</keyword>
<dbReference type="AlphaFoldDB" id="A0A2A6CBG1"/>
<sequence>MTIPSIGRFRPPKPPPNSDFLNGSKGIVRMRTLKISLIPRKCEGVRKIEKGDENRTEETIRFRHSSDSTDSAKHFCSGRSTPSDISSSDLSSDSDSAPNRDDWEPMGIHGLWGLDGSIGFIGLSLINPEIEEGPENRDIFTYSGELRLNLYLRELIGEMEFIPRPSSLSLLPPDVIQHDGFNSKELVINILEGCQIIIHPPSNLQQLTMQPMKRSPIPHPPIFLFLKSPSLHPFPGHIPASPLHCFVPLIGEYTLPPPPLFVHFPTHSVIVSIPPPGYILSLCNCTVYQVALPLPSMTTSDGERRRMRNDSESSSFDSGMDSENGEQLIYNGEETIEDEERTPREIPILNGEIMKEEGADIKIDSNQLKKELLQLAQSVQPWELAREALLPWTIDRSTEVKSRSRDELERELRALHKTESYLTRFHSRPSIVNNSISIEAMAEIEPFVDFSPLYTQSTNVEIRIDTFLPIELQTTWIDVHDSSAWVFEAARIE</sequence>
<feature type="compositionally biased region" description="Low complexity" evidence="1">
    <location>
        <begin position="312"/>
        <end position="322"/>
    </location>
</feature>
<organism evidence="2 3">
    <name type="scientific">Pristionchus pacificus</name>
    <name type="common">Parasitic nematode worm</name>
    <dbReference type="NCBI Taxonomy" id="54126"/>
    <lineage>
        <taxon>Eukaryota</taxon>
        <taxon>Metazoa</taxon>
        <taxon>Ecdysozoa</taxon>
        <taxon>Nematoda</taxon>
        <taxon>Chromadorea</taxon>
        <taxon>Rhabditida</taxon>
        <taxon>Rhabditina</taxon>
        <taxon>Diplogasteromorpha</taxon>
        <taxon>Diplogasteroidea</taxon>
        <taxon>Neodiplogasteridae</taxon>
        <taxon>Pristionchus</taxon>
    </lineage>
</organism>
<evidence type="ECO:0000256" key="1">
    <source>
        <dbReference type="SAM" id="MobiDB-lite"/>
    </source>
</evidence>
<evidence type="ECO:0000313" key="2">
    <source>
        <dbReference type="EnsemblMetazoa" id="PPA17180.1"/>
    </source>
</evidence>
<feature type="compositionally biased region" description="Low complexity" evidence="1">
    <location>
        <begin position="77"/>
        <end position="96"/>
    </location>
</feature>
<accession>A0A8R1UEZ9</accession>
<feature type="region of interest" description="Disordered" evidence="1">
    <location>
        <begin position="44"/>
        <end position="102"/>
    </location>
</feature>
<name>A0A2A6CBG1_PRIPA</name>
<feature type="compositionally biased region" description="Basic and acidic residues" evidence="1">
    <location>
        <begin position="301"/>
        <end position="311"/>
    </location>
</feature>
<evidence type="ECO:0000313" key="3">
    <source>
        <dbReference type="Proteomes" id="UP000005239"/>
    </source>
</evidence>
<feature type="region of interest" description="Disordered" evidence="1">
    <location>
        <begin position="1"/>
        <end position="24"/>
    </location>
</feature>
<feature type="region of interest" description="Disordered" evidence="1">
    <location>
        <begin position="298"/>
        <end position="325"/>
    </location>
</feature>
<dbReference type="Proteomes" id="UP000005239">
    <property type="component" value="Unassembled WGS sequence"/>
</dbReference>
<feature type="compositionally biased region" description="Basic and acidic residues" evidence="1">
    <location>
        <begin position="44"/>
        <end position="73"/>
    </location>
</feature>
<reference evidence="3" key="1">
    <citation type="journal article" date="2008" name="Nat. Genet.">
        <title>The Pristionchus pacificus genome provides a unique perspective on nematode lifestyle and parasitism.</title>
        <authorList>
            <person name="Dieterich C."/>
            <person name="Clifton S.W."/>
            <person name="Schuster L.N."/>
            <person name="Chinwalla A."/>
            <person name="Delehaunty K."/>
            <person name="Dinkelacker I."/>
            <person name="Fulton L."/>
            <person name="Fulton R."/>
            <person name="Godfrey J."/>
            <person name="Minx P."/>
            <person name="Mitreva M."/>
            <person name="Roeseler W."/>
            <person name="Tian H."/>
            <person name="Witte H."/>
            <person name="Yang S.P."/>
            <person name="Wilson R.K."/>
            <person name="Sommer R.J."/>
        </authorList>
    </citation>
    <scope>NUCLEOTIDE SEQUENCE [LARGE SCALE GENOMIC DNA]</scope>
    <source>
        <strain evidence="3">PS312</strain>
    </source>
</reference>
<protein>
    <submittedName>
        <fullName evidence="2">Uncharacterized protein</fullName>
    </submittedName>
</protein>
<gene>
    <name evidence="2" type="primary">WBGene00106734</name>
</gene>